<comment type="similarity">
    <text evidence="2">Belongs to the complex I NDUFA11 subunit family.</text>
</comment>
<keyword evidence="4" id="KW-0812">Transmembrane</keyword>
<name>A0A8J5MUX0_HOMAM</name>
<evidence type="ECO:0000256" key="6">
    <source>
        <dbReference type="ARBA" id="ARBA00022989"/>
    </source>
</evidence>
<evidence type="ECO:0000313" key="12">
    <source>
        <dbReference type="Proteomes" id="UP000747542"/>
    </source>
</evidence>
<evidence type="ECO:0000256" key="5">
    <source>
        <dbReference type="ARBA" id="ARBA00022792"/>
    </source>
</evidence>
<dbReference type="GO" id="GO:0006120">
    <property type="term" value="P:mitochondrial electron transport, NADH to ubiquinone"/>
    <property type="evidence" value="ECO:0007669"/>
    <property type="project" value="InterPro"/>
</dbReference>
<gene>
    <name evidence="11" type="primary">NDUFA11-L</name>
    <name evidence="11" type="ORF">Hamer_G023717</name>
</gene>
<comment type="caution">
    <text evidence="11">The sequence shown here is derived from an EMBL/GenBank/DDBJ whole genome shotgun (WGS) entry which is preliminary data.</text>
</comment>
<comment type="subcellular location">
    <subcellularLocation>
        <location evidence="1">Mitochondrion inner membrane</location>
        <topology evidence="1">Multi-pass membrane protein</topology>
        <orientation evidence="1">Matrix side</orientation>
    </subcellularLocation>
</comment>
<sequence>MGYADHPDGQECFEKVFACTKYSGFAATYMKSTIPAAAAGATFATVSCVSTNLRGKDDKINYFLGGAAAGGVFGIAARTFRVGVPLGFFLGFAAIIYKDSKDEGWSIFPQTVHKMGAMDHRQFNFTLTPDK</sequence>
<protein>
    <recommendedName>
        <fullName evidence="3">NADH dehydrogenase [ubiquinone] 1 alpha subcomplex subunit 11</fullName>
    </recommendedName>
    <alternativeName>
        <fullName evidence="9">Complex I-B14.7</fullName>
    </alternativeName>
    <alternativeName>
        <fullName evidence="10">NADH-ubiquinone oxidoreductase subunit B14.7</fullName>
    </alternativeName>
</protein>
<dbReference type="AlphaFoldDB" id="A0A8J5MUX0"/>
<keyword evidence="6" id="KW-1133">Transmembrane helix</keyword>
<keyword evidence="8" id="KW-0472">Membrane</keyword>
<proteinExistence type="inferred from homology"/>
<keyword evidence="5" id="KW-0999">Mitochondrion inner membrane</keyword>
<evidence type="ECO:0000256" key="4">
    <source>
        <dbReference type="ARBA" id="ARBA00022692"/>
    </source>
</evidence>
<evidence type="ECO:0000256" key="8">
    <source>
        <dbReference type="ARBA" id="ARBA00023136"/>
    </source>
</evidence>
<dbReference type="EMBL" id="JAHLQT010025373">
    <property type="protein sequence ID" value="KAG7164526.1"/>
    <property type="molecule type" value="Genomic_DNA"/>
</dbReference>
<dbReference type="GO" id="GO:0045271">
    <property type="term" value="C:respiratory chain complex I"/>
    <property type="evidence" value="ECO:0007669"/>
    <property type="project" value="InterPro"/>
</dbReference>
<accession>A0A8J5MUX0</accession>
<keyword evidence="7" id="KW-0496">Mitochondrion</keyword>
<dbReference type="PANTHER" id="PTHR21382">
    <property type="entry name" value="NADH-UBIQUINONE OXIDOREDUCTASE SUBUNIT"/>
    <property type="match status" value="1"/>
</dbReference>
<evidence type="ECO:0000256" key="1">
    <source>
        <dbReference type="ARBA" id="ARBA00004292"/>
    </source>
</evidence>
<evidence type="ECO:0000313" key="11">
    <source>
        <dbReference type="EMBL" id="KAG7164526.1"/>
    </source>
</evidence>
<evidence type="ECO:0000256" key="3">
    <source>
        <dbReference type="ARBA" id="ARBA00018191"/>
    </source>
</evidence>
<evidence type="ECO:0000256" key="7">
    <source>
        <dbReference type="ARBA" id="ARBA00023128"/>
    </source>
</evidence>
<dbReference type="GO" id="GO:0005743">
    <property type="term" value="C:mitochondrial inner membrane"/>
    <property type="evidence" value="ECO:0007669"/>
    <property type="project" value="UniProtKB-SubCell"/>
</dbReference>
<evidence type="ECO:0000256" key="9">
    <source>
        <dbReference type="ARBA" id="ARBA00030608"/>
    </source>
</evidence>
<reference evidence="11" key="1">
    <citation type="journal article" date="2021" name="Sci. Adv.">
        <title>The American lobster genome reveals insights on longevity, neural, and immune adaptations.</title>
        <authorList>
            <person name="Polinski J.M."/>
            <person name="Zimin A.V."/>
            <person name="Clark K.F."/>
            <person name="Kohn A.B."/>
            <person name="Sadowski N."/>
            <person name="Timp W."/>
            <person name="Ptitsyn A."/>
            <person name="Khanna P."/>
            <person name="Romanova D.Y."/>
            <person name="Williams P."/>
            <person name="Greenwood S.J."/>
            <person name="Moroz L.L."/>
            <person name="Walt D.R."/>
            <person name="Bodnar A.G."/>
        </authorList>
    </citation>
    <scope>NUCLEOTIDE SEQUENCE</scope>
    <source>
        <strain evidence="11">GMGI-L3</strain>
    </source>
</reference>
<evidence type="ECO:0000256" key="2">
    <source>
        <dbReference type="ARBA" id="ARBA00008699"/>
    </source>
</evidence>
<evidence type="ECO:0000256" key="10">
    <source>
        <dbReference type="ARBA" id="ARBA00031497"/>
    </source>
</evidence>
<dbReference type="PANTHER" id="PTHR21382:SF1">
    <property type="entry name" value="NADH DEHYDROGENASE [UBIQUINONE] 1 ALPHA SUBCOMPLEX SUBUNIT 11"/>
    <property type="match status" value="1"/>
</dbReference>
<organism evidence="11 12">
    <name type="scientific">Homarus americanus</name>
    <name type="common">American lobster</name>
    <dbReference type="NCBI Taxonomy" id="6706"/>
    <lineage>
        <taxon>Eukaryota</taxon>
        <taxon>Metazoa</taxon>
        <taxon>Ecdysozoa</taxon>
        <taxon>Arthropoda</taxon>
        <taxon>Crustacea</taxon>
        <taxon>Multicrustacea</taxon>
        <taxon>Malacostraca</taxon>
        <taxon>Eumalacostraca</taxon>
        <taxon>Eucarida</taxon>
        <taxon>Decapoda</taxon>
        <taxon>Pleocyemata</taxon>
        <taxon>Astacidea</taxon>
        <taxon>Nephropoidea</taxon>
        <taxon>Nephropidae</taxon>
        <taxon>Homarus</taxon>
    </lineage>
</organism>
<dbReference type="InterPro" id="IPR039205">
    <property type="entry name" value="NDUFA11"/>
</dbReference>
<dbReference type="Proteomes" id="UP000747542">
    <property type="component" value="Unassembled WGS sequence"/>
</dbReference>
<keyword evidence="12" id="KW-1185">Reference proteome</keyword>